<dbReference type="Gene3D" id="3.20.20.300">
    <property type="entry name" value="Glycoside hydrolase, family 3, N-terminal domain"/>
    <property type="match status" value="1"/>
</dbReference>
<dbReference type="GO" id="GO:0009251">
    <property type="term" value="P:glucan catabolic process"/>
    <property type="evidence" value="ECO:0007669"/>
    <property type="project" value="TreeGrafter"/>
</dbReference>
<dbReference type="SUPFAM" id="SSF52279">
    <property type="entry name" value="Beta-D-glucan exohydrolase, C-terminal domain"/>
    <property type="match status" value="1"/>
</dbReference>
<dbReference type="Pfam" id="PF00933">
    <property type="entry name" value="Glyco_hydro_3"/>
    <property type="match status" value="1"/>
</dbReference>
<dbReference type="SUPFAM" id="SSF51445">
    <property type="entry name" value="(Trans)glycosidases"/>
    <property type="match status" value="1"/>
</dbReference>
<evidence type="ECO:0000256" key="1">
    <source>
        <dbReference type="ARBA" id="ARBA00005336"/>
    </source>
</evidence>
<reference evidence="4 5" key="1">
    <citation type="submission" date="2020-05" db="EMBL/GenBank/DDBJ databases">
        <title>Strain PA2F3 complete genome.</title>
        <authorList>
            <person name="Kim Y.-S."/>
            <person name="Kim S.-J."/>
            <person name="Jung H.-k."/>
            <person name="Kim S.-E."/>
            <person name="Kim K.-H."/>
        </authorList>
    </citation>
    <scope>NUCLEOTIDE SEQUENCE [LARGE SCALE GENOMIC DNA]</scope>
    <source>
        <strain evidence="4 5">PA2F3</strain>
    </source>
</reference>
<dbReference type="GO" id="GO:0008422">
    <property type="term" value="F:beta-glucosidase activity"/>
    <property type="evidence" value="ECO:0007669"/>
    <property type="project" value="TreeGrafter"/>
</dbReference>
<proteinExistence type="inferred from homology"/>
<evidence type="ECO:0000256" key="2">
    <source>
        <dbReference type="ARBA" id="ARBA00022801"/>
    </source>
</evidence>
<dbReference type="PANTHER" id="PTHR42715:SF10">
    <property type="entry name" value="BETA-GLUCOSIDASE"/>
    <property type="match status" value="1"/>
</dbReference>
<dbReference type="InterPro" id="IPR013783">
    <property type="entry name" value="Ig-like_fold"/>
</dbReference>
<evidence type="ECO:0000313" key="4">
    <source>
        <dbReference type="EMBL" id="QKJ20520.1"/>
    </source>
</evidence>
<organism evidence="4 5">
    <name type="scientific">Microbacterium hominis</name>
    <dbReference type="NCBI Taxonomy" id="162426"/>
    <lineage>
        <taxon>Bacteria</taxon>
        <taxon>Bacillati</taxon>
        <taxon>Actinomycetota</taxon>
        <taxon>Actinomycetes</taxon>
        <taxon>Micrococcales</taxon>
        <taxon>Microbacteriaceae</taxon>
        <taxon>Microbacterium</taxon>
    </lineage>
</organism>
<dbReference type="InterPro" id="IPR026891">
    <property type="entry name" value="Fn3-like"/>
</dbReference>
<dbReference type="PANTHER" id="PTHR42715">
    <property type="entry name" value="BETA-GLUCOSIDASE"/>
    <property type="match status" value="1"/>
</dbReference>
<sequence length="751" mass="79647">MSHDKRSEHASNRLRRVIGVGIGAIVAIGGIVAVPSAATAGDCSDKPWMDTSKSSSQRADALLDASSRYQMYRWLNVAAVERAQQTDFAGVIYPAQLECTPVVFHTDGADGVRREPGTTAFPAPIAMAATFNLDLVYDKSVAQAVETFETGHNVILGPGLASGRTPLSGRNSEYFGEDSLLSGLLGAATSRGFEENDENIAVLANAKHYVANEQELDRNTSSSNIDERTFRQVYALPYEIALAEGDPESVMCSYNLVNGVYACENEEILDGTLRESIGWDGYVMSDFRAVHSTGPAIAAGLDQELNDPTYFTPDLIDAAIDAGEITLDDVETAAFRVVRSYIEEGLFDTPMPTSPNPDSSTAEHKAIARALAEQGTVLLKNDGLLPLSEDQPGQIAVFGPTASATATNGVSANSVCSMFNRRSNTLLCEDLVAPDSAIAARGGEYGAVVAFDAGDDVAAAAASAAAADVAIVFGYKMMGEFVDPEDLSLDGNGDALIAAVAAANPNTVVVLQAGSAVEMPWIDEVSAVLHAWYPGEQMGPAIASLLWGDVNPSGKLPMTLPVSESDTPTGGVDERYPGIFADGSVERPAGSDEIRQVNYTEGLEVGYKWYDAQDIDPLFEFGHGLSYTTFEYSKLKVKTTTDPKTGQVESTVSFFVQNTGAVAGSEVPQVYLTLPAAAGEPGKRLVAFDRIALDPGKKQKVTVVIDSSASNQPFAIWDVEDDEWSIVEGDFTVSVGSSSRDLPLIGTITVD</sequence>
<feature type="domain" description="Fibronectin type III-like" evidence="3">
    <location>
        <begin position="666"/>
        <end position="739"/>
    </location>
</feature>
<dbReference type="InterPro" id="IPR001764">
    <property type="entry name" value="Glyco_hydro_3_N"/>
</dbReference>
<gene>
    <name evidence="4" type="ORF">HQM25_14935</name>
</gene>
<dbReference type="Gene3D" id="3.40.50.1700">
    <property type="entry name" value="Glycoside hydrolase family 3 C-terminal domain"/>
    <property type="match status" value="1"/>
</dbReference>
<keyword evidence="2 4" id="KW-0378">Hydrolase</keyword>
<dbReference type="SMART" id="SM01217">
    <property type="entry name" value="Fn3_like"/>
    <property type="match status" value="1"/>
</dbReference>
<dbReference type="Gene3D" id="2.60.40.10">
    <property type="entry name" value="Immunoglobulins"/>
    <property type="match status" value="1"/>
</dbReference>
<dbReference type="InterPro" id="IPR036881">
    <property type="entry name" value="Glyco_hydro_3_C_sf"/>
</dbReference>
<evidence type="ECO:0000313" key="5">
    <source>
        <dbReference type="Proteomes" id="UP000502498"/>
    </source>
</evidence>
<dbReference type="InterPro" id="IPR002772">
    <property type="entry name" value="Glyco_hydro_3_C"/>
</dbReference>
<accession>A0A7D4TGY6</accession>
<dbReference type="InterPro" id="IPR017853">
    <property type="entry name" value="GH"/>
</dbReference>
<dbReference type="InterPro" id="IPR036962">
    <property type="entry name" value="Glyco_hydro_3_N_sf"/>
</dbReference>
<dbReference type="InterPro" id="IPR050288">
    <property type="entry name" value="Cellulose_deg_GH3"/>
</dbReference>
<dbReference type="Proteomes" id="UP000502498">
    <property type="component" value="Chromosome"/>
</dbReference>
<name>A0A7D4TGY6_9MICO</name>
<dbReference type="PRINTS" id="PR00133">
    <property type="entry name" value="GLHYDRLASE3"/>
</dbReference>
<dbReference type="AlphaFoldDB" id="A0A7D4TGY6"/>
<comment type="similarity">
    <text evidence="1">Belongs to the glycosyl hydrolase 3 family.</text>
</comment>
<evidence type="ECO:0000259" key="3">
    <source>
        <dbReference type="SMART" id="SM01217"/>
    </source>
</evidence>
<dbReference type="Pfam" id="PF01915">
    <property type="entry name" value="Glyco_hydro_3_C"/>
    <property type="match status" value="1"/>
</dbReference>
<dbReference type="RefSeq" id="WP_172990945.1">
    <property type="nucleotide sequence ID" value="NZ_CP054038.1"/>
</dbReference>
<protein>
    <submittedName>
        <fullName evidence="4">Glycoside hydrolase family 3 C-terminal domain-containing protein</fullName>
    </submittedName>
</protein>
<dbReference type="EMBL" id="CP054038">
    <property type="protein sequence ID" value="QKJ20520.1"/>
    <property type="molecule type" value="Genomic_DNA"/>
</dbReference>
<dbReference type="Pfam" id="PF14310">
    <property type="entry name" value="Fn3-like"/>
    <property type="match status" value="1"/>
</dbReference>